<feature type="compositionally biased region" description="Basic and acidic residues" evidence="4">
    <location>
        <begin position="1172"/>
        <end position="1182"/>
    </location>
</feature>
<evidence type="ECO:0000256" key="4">
    <source>
        <dbReference type="SAM" id="MobiDB-lite"/>
    </source>
</evidence>
<dbReference type="OMA" id="PDQMKHR"/>
<dbReference type="PANTHER" id="PTHR48287:SF1">
    <property type="entry name" value="ARM REPEAT SUPERFAMILY PROTEIN"/>
    <property type="match status" value="1"/>
</dbReference>
<dbReference type="Proteomes" id="UP000233080">
    <property type="component" value="Unassembled WGS sequence"/>
</dbReference>
<evidence type="ECO:0000256" key="3">
    <source>
        <dbReference type="ARBA" id="ARBA00023242"/>
    </source>
</evidence>
<feature type="domain" description="RRP12 N-terminal HEAT" evidence="6">
    <location>
        <begin position="152"/>
        <end position="294"/>
    </location>
</feature>
<name>A0A2K5IIZ4_COLAP</name>
<feature type="region of interest" description="Disordered" evidence="4">
    <location>
        <begin position="1129"/>
        <end position="1236"/>
    </location>
</feature>
<feature type="region of interest" description="Disordered" evidence="4">
    <location>
        <begin position="986"/>
        <end position="1117"/>
    </location>
</feature>
<evidence type="ECO:0000256" key="1">
    <source>
        <dbReference type="ARBA" id="ARBA00004123"/>
    </source>
</evidence>
<dbReference type="InterPro" id="IPR016024">
    <property type="entry name" value="ARM-type_fold"/>
</dbReference>
<keyword evidence="8" id="KW-1185">Reference proteome</keyword>
<reference evidence="7" key="2">
    <citation type="submission" date="2025-09" db="UniProtKB">
        <authorList>
            <consortium name="Ensembl"/>
        </authorList>
    </citation>
    <scope>IDENTIFICATION</scope>
</reference>
<evidence type="ECO:0000259" key="6">
    <source>
        <dbReference type="Pfam" id="PF25772"/>
    </source>
</evidence>
<feature type="compositionally biased region" description="Basic and acidic residues" evidence="4">
    <location>
        <begin position="1029"/>
        <end position="1038"/>
    </location>
</feature>
<reference evidence="7" key="1">
    <citation type="submission" date="2025-08" db="UniProtKB">
        <authorList>
            <consortium name="Ensembl"/>
        </authorList>
    </citation>
    <scope>IDENTIFICATION</scope>
</reference>
<accession>A0A2K5IIZ4</accession>
<dbReference type="AlphaFoldDB" id="A0A2K5IIZ4"/>
<dbReference type="Pfam" id="PF25772">
    <property type="entry name" value="HEAT_RRP12_N"/>
    <property type="match status" value="1"/>
</dbReference>
<feature type="compositionally biased region" description="Basic and acidic residues" evidence="4">
    <location>
        <begin position="1093"/>
        <end position="1114"/>
    </location>
</feature>
<evidence type="ECO:0000313" key="8">
    <source>
        <dbReference type="Proteomes" id="UP000233080"/>
    </source>
</evidence>
<feature type="domain" description="RRP12 HEAT" evidence="5">
    <location>
        <begin position="366"/>
        <end position="639"/>
    </location>
</feature>
<dbReference type="InterPro" id="IPR012978">
    <property type="entry name" value="HEAT_RRP12"/>
</dbReference>
<protein>
    <submittedName>
        <fullName evidence="7">Uncharacterized protein</fullName>
    </submittedName>
</protein>
<feature type="compositionally biased region" description="Basic residues" evidence="4">
    <location>
        <begin position="1227"/>
        <end position="1236"/>
    </location>
</feature>
<comment type="subcellular location">
    <subcellularLocation>
        <location evidence="1">Nucleus</location>
    </subcellularLocation>
</comment>
<sequence length="1236" mass="136946">MGRSGKLPSGVSAKLKRWKKGHSSDSNPAICRHRQAARSRFFSRPSGRSDLTVDAVKLHNELQSGSLRLGKSEVPETPMEEEAELALTEKSSGTFLSGLSDCTNVTFSKVQRFWESNSAAHKEICAVLAAVTEVIRSQGGKETETEYFAALVLSCLATLLRKQDLEAWGYPVTLQVYHGLLSFTVHSKPKIRKAAQHGVCSVLKGSEFMFGEKAPAHHPAAVSTAKFCIQEIEKSGGSKEATTTLHMLTLLKDLLPCFPEGLVKSCSETLLRVMTLSHVLVTACAMQAFHSLFHARPGLSTLSAELNAQIITALYDYVPSENDLQPLLAWLKVMEKAHINLVRLQWDLGLGHLPRFFGTAVTCLLSPHSQVVTAATQSLKEILKECVAPHMADIGSVTSSASGPAQSVAKMFRAVEEGLTYKFHAAWSSVLQLLCVFFEVCGRQAHPVMRKCLQSLCDLRLSPHFPHTAALDQAVGAAVTSMGPEVVLQAVPLEIDGSEETLDFPRSWLLPVIRDHVQETRLGFFTTYFLPLANTLKSKAMDLAQAGSTVESKIYDTLQWQIWTLLPGFCTRPTDVATSFKGLARTLGTAISERPDLRVTVCQALRTLITKGCQAEADRVEVSRFAKNFLPILFNLYGQPVAAGDTPAPRRAVLETIRTYLTITDTQLVNSLLEKASEKVLDPASSDFTRLSVLDLVVALAPCADEAAISKLYSTIRPYLESKAHGVQKKAYRVLEEVCASPQGPGALFVQSHLEDLKKTLLDSLRSTSSPAKRPRLKCLLHIVRKLSAEHEEFITALVPEVILCTKEVSVGARKNAFALLVEMGHAFLRFGSNQEEALQRYLILIYPGLVGAVTMVSCSILALTHLLFEFKGLMGTSTVEQLLENVCLLLASRTRDVVKSALGFIKVAVTVMDMAHLAKHVQLVMEAIGKLSDDMRRHFRMKLRNLFTKFIRKFGFELVKRLLPEEYHKVLVNIRKAEARAKRHRALSQAATEEEEEEEEEEPTQGKGDSIEEILADSEDEEDNEEEERSRGKEQRKLARQRSQAWLKEGGGDEPLNFLDPKVAQRVLATQPGPGRGRKKDHGFKVSADGRLIIREEADGNKTEEEEGTKGEDEGMADLMEDVIVRSKKHQKLKHQKEAEEEELEIPPQYQAGGSGIHRPVAKKAMPGAEYKAKKAKGDVKKKGRPDPYAYIPLNRSKLNHRKKMKLQGQFKGLVKAARRGSQVGHKNRRKDRRP</sequence>
<evidence type="ECO:0000259" key="5">
    <source>
        <dbReference type="Pfam" id="PF08161"/>
    </source>
</evidence>
<dbReference type="InterPro" id="IPR057860">
    <property type="entry name" value="HEAT_RRP12_N"/>
</dbReference>
<dbReference type="Gene3D" id="1.25.10.10">
    <property type="entry name" value="Leucine-rich Repeat Variant"/>
    <property type="match status" value="1"/>
</dbReference>
<proteinExistence type="inferred from homology"/>
<dbReference type="GO" id="GO:0005634">
    <property type="term" value="C:nucleus"/>
    <property type="evidence" value="ECO:0007669"/>
    <property type="project" value="UniProtKB-SubCell"/>
</dbReference>
<feature type="region of interest" description="Disordered" evidence="4">
    <location>
        <begin position="1"/>
        <end position="28"/>
    </location>
</feature>
<dbReference type="InterPro" id="IPR011989">
    <property type="entry name" value="ARM-like"/>
</dbReference>
<dbReference type="PANTHER" id="PTHR48287">
    <property type="entry name" value="ARM REPEAT SUPERFAMILY PROTEIN"/>
    <property type="match status" value="1"/>
</dbReference>
<keyword evidence="3" id="KW-0539">Nucleus</keyword>
<organism evidence="7 8">
    <name type="scientific">Colobus angolensis palliatus</name>
    <name type="common">Peters' Angolan colobus</name>
    <dbReference type="NCBI Taxonomy" id="336983"/>
    <lineage>
        <taxon>Eukaryota</taxon>
        <taxon>Metazoa</taxon>
        <taxon>Chordata</taxon>
        <taxon>Craniata</taxon>
        <taxon>Vertebrata</taxon>
        <taxon>Euteleostomi</taxon>
        <taxon>Mammalia</taxon>
        <taxon>Eutheria</taxon>
        <taxon>Euarchontoglires</taxon>
        <taxon>Primates</taxon>
        <taxon>Haplorrhini</taxon>
        <taxon>Catarrhini</taxon>
        <taxon>Cercopithecidae</taxon>
        <taxon>Colobinae</taxon>
        <taxon>Colobus</taxon>
    </lineage>
</organism>
<feature type="compositionally biased region" description="Acidic residues" evidence="4">
    <location>
        <begin position="1012"/>
        <end position="1028"/>
    </location>
</feature>
<evidence type="ECO:0000256" key="2">
    <source>
        <dbReference type="ARBA" id="ARBA00007690"/>
    </source>
</evidence>
<dbReference type="Pfam" id="PF08161">
    <property type="entry name" value="RRP12_HEAT"/>
    <property type="match status" value="1"/>
</dbReference>
<dbReference type="SUPFAM" id="SSF48371">
    <property type="entry name" value="ARM repeat"/>
    <property type="match status" value="1"/>
</dbReference>
<dbReference type="InterPro" id="IPR052087">
    <property type="entry name" value="RRP12"/>
</dbReference>
<dbReference type="Ensembl" id="ENSCANT00000039515.1">
    <property type="protein sequence ID" value="ENSCANP00000016575.1"/>
    <property type="gene ID" value="ENSCANG00000031653.1"/>
</dbReference>
<comment type="similarity">
    <text evidence="2">Belongs to the RRP12 family.</text>
</comment>
<evidence type="ECO:0000313" key="7">
    <source>
        <dbReference type="Ensembl" id="ENSCANP00000016575.1"/>
    </source>
</evidence>
<feature type="compositionally biased region" description="Acidic residues" evidence="4">
    <location>
        <begin position="993"/>
        <end position="1004"/>
    </location>
</feature>